<name>A0A0C1L2E9_9BACT</name>
<dbReference type="EMBL" id="JSVC01000015">
    <property type="protein sequence ID" value="KIC94182.1"/>
    <property type="molecule type" value="Genomic_DNA"/>
</dbReference>
<comment type="caution">
    <text evidence="1">The sequence shown here is derived from an EMBL/GenBank/DDBJ whole genome shotgun (WGS) entry which is preliminary data.</text>
</comment>
<evidence type="ECO:0000313" key="2">
    <source>
        <dbReference type="Proteomes" id="UP000031408"/>
    </source>
</evidence>
<sequence>MKTYLIEREIPNAGKLTAEELKAASQRSCAVLKEIGPRIEWVQSYVQGNKLTCVYKAENEELIREHARKAGFPANTISEVVTIINPATAN</sequence>
<keyword evidence="2" id="KW-1185">Reference proteome</keyword>
<dbReference type="Proteomes" id="UP000031408">
    <property type="component" value="Unassembled WGS sequence"/>
</dbReference>
<evidence type="ECO:0000313" key="1">
    <source>
        <dbReference type="EMBL" id="KIC94182.1"/>
    </source>
</evidence>
<dbReference type="InterPro" id="IPR025336">
    <property type="entry name" value="SCO4226-like"/>
</dbReference>
<dbReference type="Gene3D" id="3.30.70.3090">
    <property type="entry name" value="ORF SCO4226, nickel-binding ferredoxin-like monomer"/>
    <property type="match status" value="1"/>
</dbReference>
<gene>
    <name evidence="1" type="ORF">OI18_12940</name>
</gene>
<dbReference type="InterPro" id="IPR042557">
    <property type="entry name" value="SCO4226"/>
</dbReference>
<dbReference type="Pfam" id="PF14026">
    <property type="entry name" value="SCO4226-like"/>
    <property type="match status" value="1"/>
</dbReference>
<dbReference type="OrthoDB" id="9800027at2"/>
<protein>
    <submittedName>
        <fullName evidence="1">Membrane protein</fullName>
    </submittedName>
</protein>
<reference evidence="1 2" key="1">
    <citation type="submission" date="2014-11" db="EMBL/GenBank/DDBJ databases">
        <title>Genome sequence of Flavihumibacter solisilvae 3-3.</title>
        <authorList>
            <person name="Zhou G."/>
            <person name="Li M."/>
            <person name="Wang G."/>
        </authorList>
    </citation>
    <scope>NUCLEOTIDE SEQUENCE [LARGE SCALE GENOMIC DNA]</scope>
    <source>
        <strain evidence="1 2">3-3</strain>
    </source>
</reference>
<accession>A0A0C1L2E9</accession>
<dbReference type="AlphaFoldDB" id="A0A0C1L2E9"/>
<proteinExistence type="predicted"/>
<organism evidence="1 2">
    <name type="scientific">Flavihumibacter solisilvae</name>
    <dbReference type="NCBI Taxonomy" id="1349421"/>
    <lineage>
        <taxon>Bacteria</taxon>
        <taxon>Pseudomonadati</taxon>
        <taxon>Bacteroidota</taxon>
        <taxon>Chitinophagia</taxon>
        <taxon>Chitinophagales</taxon>
        <taxon>Chitinophagaceae</taxon>
        <taxon>Flavihumibacter</taxon>
    </lineage>
</organism>